<dbReference type="GO" id="GO:0003700">
    <property type="term" value="F:DNA-binding transcription factor activity"/>
    <property type="evidence" value="ECO:0007669"/>
    <property type="project" value="InterPro"/>
</dbReference>
<dbReference type="Pfam" id="PF02311">
    <property type="entry name" value="AraC_binding"/>
    <property type="match status" value="1"/>
</dbReference>
<evidence type="ECO:0000256" key="3">
    <source>
        <dbReference type="ARBA" id="ARBA00023163"/>
    </source>
</evidence>
<evidence type="ECO:0000313" key="6">
    <source>
        <dbReference type="Proteomes" id="UP000617628"/>
    </source>
</evidence>
<comment type="caution">
    <text evidence="5">The sequence shown here is derived from an EMBL/GenBank/DDBJ whole genome shotgun (WGS) entry which is preliminary data.</text>
</comment>
<keyword evidence="1" id="KW-0805">Transcription regulation</keyword>
<organism evidence="5 6">
    <name type="scientific">Pelagicoccus mobilis</name>
    <dbReference type="NCBI Taxonomy" id="415221"/>
    <lineage>
        <taxon>Bacteria</taxon>
        <taxon>Pseudomonadati</taxon>
        <taxon>Verrucomicrobiota</taxon>
        <taxon>Opitutia</taxon>
        <taxon>Puniceicoccales</taxon>
        <taxon>Pelagicoccaceae</taxon>
        <taxon>Pelagicoccus</taxon>
    </lineage>
</organism>
<dbReference type="Gene3D" id="2.60.120.280">
    <property type="entry name" value="Regulatory protein AraC"/>
    <property type="match status" value="1"/>
</dbReference>
<evidence type="ECO:0000256" key="2">
    <source>
        <dbReference type="ARBA" id="ARBA00023125"/>
    </source>
</evidence>
<dbReference type="PROSITE" id="PS01124">
    <property type="entry name" value="HTH_ARAC_FAMILY_2"/>
    <property type="match status" value="1"/>
</dbReference>
<dbReference type="GO" id="GO:0043565">
    <property type="term" value="F:sequence-specific DNA binding"/>
    <property type="evidence" value="ECO:0007669"/>
    <property type="project" value="InterPro"/>
</dbReference>
<protein>
    <submittedName>
        <fullName evidence="5">AraC family transcriptional regulator</fullName>
    </submittedName>
</protein>
<proteinExistence type="predicted"/>
<dbReference type="InterPro" id="IPR003313">
    <property type="entry name" value="AraC-bd"/>
</dbReference>
<dbReference type="InterPro" id="IPR037923">
    <property type="entry name" value="HTH-like"/>
</dbReference>
<dbReference type="SMART" id="SM00342">
    <property type="entry name" value="HTH_ARAC"/>
    <property type="match status" value="1"/>
</dbReference>
<accession>A0A934RYY0</accession>
<dbReference type="InterPro" id="IPR018060">
    <property type="entry name" value="HTH_AraC"/>
</dbReference>
<sequence>MTLPQVTRIFSRSGIASPLGRIANGGVVYGTLGTGFQSFRKYGLFGLVLLFNGEGRYRDRNGVDCCLEPGDLIFVHPKRPHQYGATKKGIWEELFITFEGASFEPWFDEESGCFQEPVLRLGTLELWVSRFMELLEMETHSEFEMTRAVLRLHELLNELNTFSQSRGGRRSRSERLQNSIRRVITWPSGRSVDWESIAAISGLSYSAWRKEVKKETGMSPSQYRRKHLMIQAAELLRQLGLSNEQLADQFGCSDAFHFSKMFKSVHGVSPWKYRSAWLKGTEVE</sequence>
<dbReference type="InterPro" id="IPR009057">
    <property type="entry name" value="Homeodomain-like_sf"/>
</dbReference>
<dbReference type="InterPro" id="IPR050204">
    <property type="entry name" value="AraC_XylS_family_regulators"/>
</dbReference>
<dbReference type="Proteomes" id="UP000617628">
    <property type="component" value="Unassembled WGS sequence"/>
</dbReference>
<evidence type="ECO:0000256" key="1">
    <source>
        <dbReference type="ARBA" id="ARBA00023015"/>
    </source>
</evidence>
<name>A0A934RYY0_9BACT</name>
<gene>
    <name evidence="5" type="ORF">JIN87_19910</name>
</gene>
<evidence type="ECO:0000259" key="4">
    <source>
        <dbReference type="PROSITE" id="PS01124"/>
    </source>
</evidence>
<keyword evidence="6" id="KW-1185">Reference proteome</keyword>
<dbReference type="SUPFAM" id="SSF51215">
    <property type="entry name" value="Regulatory protein AraC"/>
    <property type="match status" value="1"/>
</dbReference>
<dbReference type="RefSeq" id="WP_200357374.1">
    <property type="nucleotide sequence ID" value="NZ_JAENIL010000042.1"/>
</dbReference>
<keyword evidence="3" id="KW-0804">Transcription</keyword>
<keyword evidence="2" id="KW-0238">DNA-binding</keyword>
<reference evidence="5" key="1">
    <citation type="submission" date="2021-01" db="EMBL/GenBank/DDBJ databases">
        <title>Modified the classification status of verrucomicrobia.</title>
        <authorList>
            <person name="Feng X."/>
        </authorList>
    </citation>
    <scope>NUCLEOTIDE SEQUENCE</scope>
    <source>
        <strain evidence="5">KCTC 13126</strain>
    </source>
</reference>
<dbReference type="Gene3D" id="1.10.10.60">
    <property type="entry name" value="Homeodomain-like"/>
    <property type="match status" value="2"/>
</dbReference>
<evidence type="ECO:0000313" key="5">
    <source>
        <dbReference type="EMBL" id="MBK1879161.1"/>
    </source>
</evidence>
<dbReference type="PANTHER" id="PTHR46796">
    <property type="entry name" value="HTH-TYPE TRANSCRIPTIONAL ACTIVATOR RHAS-RELATED"/>
    <property type="match status" value="1"/>
</dbReference>
<dbReference type="EMBL" id="JAENIL010000042">
    <property type="protein sequence ID" value="MBK1879161.1"/>
    <property type="molecule type" value="Genomic_DNA"/>
</dbReference>
<dbReference type="SUPFAM" id="SSF46689">
    <property type="entry name" value="Homeodomain-like"/>
    <property type="match status" value="1"/>
</dbReference>
<dbReference type="Pfam" id="PF12833">
    <property type="entry name" value="HTH_18"/>
    <property type="match status" value="1"/>
</dbReference>
<dbReference type="AlphaFoldDB" id="A0A934RYY0"/>
<feature type="domain" description="HTH araC/xylS-type" evidence="4">
    <location>
        <begin position="174"/>
        <end position="276"/>
    </location>
</feature>